<dbReference type="Proteomes" id="UP000008820">
    <property type="component" value="Unassembled WGS sequence"/>
</dbReference>
<dbReference type="EnsemblMetazoa" id="AAEL026579-RA">
    <property type="protein sequence ID" value="AAEL026579-PA"/>
    <property type="gene ID" value="AAEL026579"/>
</dbReference>
<dbReference type="AlphaFoldDB" id="A0A903VQY9"/>
<feature type="compositionally biased region" description="Basic residues" evidence="1">
    <location>
        <begin position="305"/>
        <end position="314"/>
    </location>
</feature>
<keyword evidence="3" id="KW-1185">Reference proteome</keyword>
<evidence type="ECO:0000313" key="3">
    <source>
        <dbReference type="Proteomes" id="UP000008820"/>
    </source>
</evidence>
<evidence type="ECO:0000256" key="1">
    <source>
        <dbReference type="SAM" id="MobiDB-lite"/>
    </source>
</evidence>
<reference evidence="3" key="1">
    <citation type="submission" date="2017-06" db="EMBL/GenBank/DDBJ databases">
        <title>Aedes aegypti genome working group (AGWG) sequencing and assembly.</title>
        <authorList>
            <consortium name="Aedes aegypti Genome Working Group (AGWG)"/>
            <person name="Matthews B.J."/>
        </authorList>
    </citation>
    <scope>NUCLEOTIDE SEQUENCE [LARGE SCALE GENOMIC DNA]</scope>
    <source>
        <strain evidence="3">LVP_AGWG</strain>
    </source>
</reference>
<evidence type="ECO:0000313" key="2">
    <source>
        <dbReference type="EnsemblMetazoa" id="AAEL026579-PA"/>
    </source>
</evidence>
<organism evidence="2 3">
    <name type="scientific">Aedes aegypti</name>
    <name type="common">Yellowfever mosquito</name>
    <name type="synonym">Culex aegypti</name>
    <dbReference type="NCBI Taxonomy" id="7159"/>
    <lineage>
        <taxon>Eukaryota</taxon>
        <taxon>Metazoa</taxon>
        <taxon>Ecdysozoa</taxon>
        <taxon>Arthropoda</taxon>
        <taxon>Hexapoda</taxon>
        <taxon>Insecta</taxon>
        <taxon>Pterygota</taxon>
        <taxon>Neoptera</taxon>
        <taxon>Endopterygota</taxon>
        <taxon>Diptera</taxon>
        <taxon>Nematocera</taxon>
        <taxon>Culicoidea</taxon>
        <taxon>Culicidae</taxon>
        <taxon>Culicinae</taxon>
        <taxon>Aedini</taxon>
        <taxon>Aedes</taxon>
        <taxon>Stegomyia</taxon>
    </lineage>
</organism>
<dbReference type="OrthoDB" id="7765049at2759"/>
<proteinExistence type="predicted"/>
<reference evidence="2" key="2">
    <citation type="submission" date="2022-10" db="UniProtKB">
        <authorList>
            <consortium name="EnsemblMetazoa"/>
        </authorList>
    </citation>
    <scope>IDENTIFICATION</scope>
    <source>
        <strain evidence="2">LVP_AGWG</strain>
    </source>
</reference>
<gene>
    <name evidence="2" type="primary">110681106</name>
</gene>
<sequence length="411" mass="47028">MSSSYLGRSCSTSLSNVFGTERYLYMSNNSLKRIIKKKLDFEQSPPYLTARQRYYNDLEIDFEQLDDSDSANSNVNFERITEVCEARLRNVRNMKQKNGSSFLEKLENIKFSRPQTPESVVTSADVAEVRSESSFLNRTRELFSDEANSSKWDSTDLIILEKIDNHSRRYGTVPVLYHKIGEQILNRKDYDNIDFDSPKASCATQTDDFLNDDDDSGTTNHEAETPLPEKENQIPMDSSMERSSSLKTVKNRRNRNFVLENIQKVASKQSLSKNQRSNIKCPKNMSELSVQKRTPSTVKVKSIRRHRKHLKRRSLQFTTDDENDDSTAPDQTPYSVEKSEFLKKMCEEQSDCITKMGDTLKQIKNDVVEIVQLQGEIDSARQNHSEIMALQTAEDCQRVNGGASSLAEGDD</sequence>
<name>A0A903VQY9_AEDAE</name>
<feature type="compositionally biased region" description="Basic and acidic residues" evidence="1">
    <location>
        <begin position="221"/>
        <end position="232"/>
    </location>
</feature>
<feature type="region of interest" description="Disordered" evidence="1">
    <location>
        <begin position="305"/>
        <end position="334"/>
    </location>
</feature>
<accession>A0A903VQY9</accession>
<feature type="region of interest" description="Disordered" evidence="1">
    <location>
        <begin position="204"/>
        <end position="252"/>
    </location>
</feature>
<protein>
    <submittedName>
        <fullName evidence="2">Uncharacterized protein</fullName>
    </submittedName>
</protein>